<sequence length="137" mass="15897">MNIDVNVEILLMKHTNHHTSIQRQGSLLNQIRLIKRVDKQEIRLLRKDANPKEYFSGEFGDCRSFIWQCELHFEFNASAFSSDCAKIAFIISYLTTVCSLLEFLKTFTQIFQSTTPGREEAKALVESEEMFVQNGRD</sequence>
<dbReference type="Proteomes" id="UP000261620">
    <property type="component" value="Unplaced"/>
</dbReference>
<organism evidence="1 2">
    <name type="scientific">Mola mola</name>
    <name type="common">Ocean sunfish</name>
    <name type="synonym">Tetraodon mola</name>
    <dbReference type="NCBI Taxonomy" id="94237"/>
    <lineage>
        <taxon>Eukaryota</taxon>
        <taxon>Metazoa</taxon>
        <taxon>Chordata</taxon>
        <taxon>Craniata</taxon>
        <taxon>Vertebrata</taxon>
        <taxon>Euteleostomi</taxon>
        <taxon>Actinopterygii</taxon>
        <taxon>Neopterygii</taxon>
        <taxon>Teleostei</taxon>
        <taxon>Neoteleostei</taxon>
        <taxon>Acanthomorphata</taxon>
        <taxon>Eupercaria</taxon>
        <taxon>Tetraodontiformes</taxon>
        <taxon>Molidae</taxon>
        <taxon>Mola</taxon>
    </lineage>
</organism>
<reference evidence="1" key="1">
    <citation type="submission" date="2025-08" db="UniProtKB">
        <authorList>
            <consortium name="Ensembl"/>
        </authorList>
    </citation>
    <scope>IDENTIFICATION</scope>
</reference>
<accession>A0A3Q3WII5</accession>
<keyword evidence="2" id="KW-1185">Reference proteome</keyword>
<evidence type="ECO:0000313" key="1">
    <source>
        <dbReference type="Ensembl" id="ENSMMOP00000012052.1"/>
    </source>
</evidence>
<proteinExistence type="predicted"/>
<dbReference type="AlphaFoldDB" id="A0A3Q3WII5"/>
<dbReference type="Ensembl" id="ENSMMOT00000012256.1">
    <property type="protein sequence ID" value="ENSMMOP00000012052.1"/>
    <property type="gene ID" value="ENSMMOG00000009258.1"/>
</dbReference>
<reference evidence="1" key="2">
    <citation type="submission" date="2025-09" db="UniProtKB">
        <authorList>
            <consortium name="Ensembl"/>
        </authorList>
    </citation>
    <scope>IDENTIFICATION</scope>
</reference>
<evidence type="ECO:0000313" key="2">
    <source>
        <dbReference type="Proteomes" id="UP000261620"/>
    </source>
</evidence>
<name>A0A3Q3WII5_MOLML</name>
<dbReference type="STRING" id="94237.ENSMMOP00000012052"/>
<protein>
    <submittedName>
        <fullName evidence="1">Uncharacterized protein</fullName>
    </submittedName>
</protein>